<accession>A0AAN8KH80</accession>
<dbReference type="Pfam" id="PF00067">
    <property type="entry name" value="p450"/>
    <property type="match status" value="1"/>
</dbReference>
<dbReference type="InterPro" id="IPR001128">
    <property type="entry name" value="Cyt_P450"/>
</dbReference>
<organism evidence="9 10">
    <name type="scientific">Patella caerulea</name>
    <name type="common">Rayed Mediterranean limpet</name>
    <dbReference type="NCBI Taxonomy" id="87958"/>
    <lineage>
        <taxon>Eukaryota</taxon>
        <taxon>Metazoa</taxon>
        <taxon>Spiralia</taxon>
        <taxon>Lophotrochozoa</taxon>
        <taxon>Mollusca</taxon>
        <taxon>Gastropoda</taxon>
        <taxon>Patellogastropoda</taxon>
        <taxon>Patelloidea</taxon>
        <taxon>Patellidae</taxon>
        <taxon>Patella</taxon>
    </lineage>
</organism>
<name>A0AAN8KH80_PATCE</name>
<proteinExistence type="inferred from homology"/>
<evidence type="ECO:0000256" key="5">
    <source>
        <dbReference type="ARBA" id="ARBA00023002"/>
    </source>
</evidence>
<dbReference type="GO" id="GO:0004497">
    <property type="term" value="F:monooxygenase activity"/>
    <property type="evidence" value="ECO:0007669"/>
    <property type="project" value="UniProtKB-KW"/>
</dbReference>
<gene>
    <name evidence="9" type="ORF">SNE40_001307</name>
</gene>
<dbReference type="GO" id="GO:0020037">
    <property type="term" value="F:heme binding"/>
    <property type="evidence" value="ECO:0007669"/>
    <property type="project" value="InterPro"/>
</dbReference>
<dbReference type="InterPro" id="IPR002401">
    <property type="entry name" value="Cyt_P450_E_grp-I"/>
</dbReference>
<comment type="caution">
    <text evidence="9">The sequence shown here is derived from an EMBL/GenBank/DDBJ whole genome shotgun (WGS) entry which is preliminary data.</text>
</comment>
<evidence type="ECO:0000256" key="3">
    <source>
        <dbReference type="ARBA" id="ARBA00022617"/>
    </source>
</evidence>
<protein>
    <recommendedName>
        <fullName evidence="11">Cytochrome P450</fullName>
    </recommendedName>
</protein>
<dbReference type="GO" id="GO:0016705">
    <property type="term" value="F:oxidoreductase activity, acting on paired donors, with incorporation or reduction of molecular oxygen"/>
    <property type="evidence" value="ECO:0007669"/>
    <property type="project" value="InterPro"/>
</dbReference>
<keyword evidence="5" id="KW-0560">Oxidoreductase</keyword>
<dbReference type="PANTHER" id="PTHR24291:SF175">
    <property type="entry name" value="CYTOCHROME P450"/>
    <property type="match status" value="1"/>
</dbReference>
<dbReference type="PANTHER" id="PTHR24291">
    <property type="entry name" value="CYTOCHROME P450 FAMILY 4"/>
    <property type="match status" value="1"/>
</dbReference>
<dbReference type="Gene3D" id="1.10.630.10">
    <property type="entry name" value="Cytochrome P450"/>
    <property type="match status" value="1"/>
</dbReference>
<evidence type="ECO:0000256" key="6">
    <source>
        <dbReference type="ARBA" id="ARBA00023004"/>
    </source>
</evidence>
<dbReference type="EMBL" id="JAZGQO010000001">
    <property type="protein sequence ID" value="KAK6195996.1"/>
    <property type="molecule type" value="Genomic_DNA"/>
</dbReference>
<evidence type="ECO:0000256" key="7">
    <source>
        <dbReference type="ARBA" id="ARBA00023033"/>
    </source>
</evidence>
<comment type="similarity">
    <text evidence="2">Belongs to the cytochrome P450 family.</text>
</comment>
<evidence type="ECO:0000256" key="4">
    <source>
        <dbReference type="ARBA" id="ARBA00022723"/>
    </source>
</evidence>
<dbReference type="GO" id="GO:0005506">
    <property type="term" value="F:iron ion binding"/>
    <property type="evidence" value="ECO:0007669"/>
    <property type="project" value="InterPro"/>
</dbReference>
<evidence type="ECO:0008006" key="11">
    <source>
        <dbReference type="Google" id="ProtNLM"/>
    </source>
</evidence>
<feature type="binding site" description="axial binding residue" evidence="8">
    <location>
        <position position="458"/>
    </location>
    <ligand>
        <name>heme</name>
        <dbReference type="ChEBI" id="CHEBI:30413"/>
    </ligand>
    <ligandPart>
        <name>Fe</name>
        <dbReference type="ChEBI" id="CHEBI:18248"/>
    </ligandPart>
</feature>
<keyword evidence="10" id="KW-1185">Reference proteome</keyword>
<keyword evidence="3 8" id="KW-0349">Heme</keyword>
<reference evidence="9 10" key="1">
    <citation type="submission" date="2024-01" db="EMBL/GenBank/DDBJ databases">
        <title>The genome of the rayed Mediterranean limpet Patella caerulea (Linnaeus, 1758).</title>
        <authorList>
            <person name="Anh-Thu Weber A."/>
            <person name="Halstead-Nussloch G."/>
        </authorList>
    </citation>
    <scope>NUCLEOTIDE SEQUENCE [LARGE SCALE GENOMIC DNA]</scope>
    <source>
        <strain evidence="9">AATW-2023a</strain>
        <tissue evidence="9">Whole specimen</tissue>
    </source>
</reference>
<evidence type="ECO:0000313" key="9">
    <source>
        <dbReference type="EMBL" id="KAK6195996.1"/>
    </source>
</evidence>
<evidence type="ECO:0000256" key="8">
    <source>
        <dbReference type="PIRSR" id="PIRSR602401-1"/>
    </source>
</evidence>
<evidence type="ECO:0000313" key="10">
    <source>
        <dbReference type="Proteomes" id="UP001347796"/>
    </source>
</evidence>
<dbReference type="PRINTS" id="PR00463">
    <property type="entry name" value="EP450I"/>
</dbReference>
<dbReference type="SUPFAM" id="SSF48264">
    <property type="entry name" value="Cytochrome P450"/>
    <property type="match status" value="1"/>
</dbReference>
<dbReference type="InterPro" id="IPR050196">
    <property type="entry name" value="Cytochrome_P450_Monoox"/>
</dbReference>
<evidence type="ECO:0000256" key="2">
    <source>
        <dbReference type="ARBA" id="ARBA00010617"/>
    </source>
</evidence>
<dbReference type="Proteomes" id="UP001347796">
    <property type="component" value="Unassembled WGS sequence"/>
</dbReference>
<keyword evidence="4 8" id="KW-0479">Metal-binding</keyword>
<sequence>MEVFNERFAELVNLYHDLQRNLTWKDVVLYTSVPVITWYTYRILIQPFLSPLRKIPGRPYVPIVGNMFEALKKEAMSNTIEWMLKHNSRFIRFYHLFGAERLLVADPEIVKYINVTNNANFQHLQNSPIARFLPRFVLATVSDEHKSLRRLLNPVFSRAVVDSFISVFEQATKRVIENWHAELNDNDFCEVEAQQYMCRLGIDAICECGFDYKMNSISEPHAAGVMSFRRLLVSFRTRLVDMIPFFNKLPFKDNIQRREDYKFFKKTINNMIAEKKAIMNNTQKEKTNKKNEDILSILLKARDENDKGLSDDSLSAQIGGFLFAGFETTSTALTWILLNLAEHEDVQDKVREEIQQVLPSSDQPLTRTDFDKLTYMVCVINETLRLFPPATVYFRQSVKDDTLNGYFIPAKTIIGVSVSGLHRHPDNWENPDSFIPERFQEEYDHYKFMPFAHGPLMCIGKRFAMTEIQTVLTLLLRSFKFHKVPSYKYRRIQNLTMVPDPPLVLRIEKI</sequence>
<dbReference type="FunFam" id="1.10.630.10:FF:000182">
    <property type="entry name" value="Cytochrome P450 3A4"/>
    <property type="match status" value="1"/>
</dbReference>
<dbReference type="InterPro" id="IPR036396">
    <property type="entry name" value="Cyt_P450_sf"/>
</dbReference>
<keyword evidence="6 8" id="KW-0408">Iron</keyword>
<keyword evidence="7" id="KW-0503">Monooxygenase</keyword>
<evidence type="ECO:0000256" key="1">
    <source>
        <dbReference type="ARBA" id="ARBA00001971"/>
    </source>
</evidence>
<comment type="cofactor">
    <cofactor evidence="1 8">
        <name>heme</name>
        <dbReference type="ChEBI" id="CHEBI:30413"/>
    </cofactor>
</comment>
<dbReference type="AlphaFoldDB" id="A0AAN8KH80"/>
<dbReference type="PRINTS" id="PR00385">
    <property type="entry name" value="P450"/>
</dbReference>